<proteinExistence type="inferred from homology"/>
<sequence length="710" mass="72298">MHPTPSPSAVARLRAAPLQPVRRLRTSERSSDTGSGAQPQFREGAGRGKGARRRRRPAAPCDETAPPSRRGAAPTPLPRKGFPSCSAAAEGAGCRRAPGVFASSRCGLSAARRTTSARLPPARLREEPPVTHPRGHRRTHRPRRSVTWGAAAAGVLLTLGALQHSAQADPAPPSPDTALVEAVQRDLGLTRQEATERLADEAAAQRTATALRGELGDRLAGVWFDAGSGTLAAAVTSDADAAEVRAAGARPHKVAHSGLELAAVADEITRLVGNGKEGVRSWGVDIRDNRVRVAVAGDADPGFLKALKVFGDRVHVETGADTPRQQGGEVAGGEKWVPGSESPCSIGFSVTRTGGAKAFVTAGHCTNDVNQAAYGKDGTRVGTSNKGGTGSYNNREGDFGIVDVDQSGWTLSNRVEGYSQSDVTLTGSQDATVGTLVCRSGQTSQYRCGEVTQVNQSVDYGNVVIDGLSYSDACSAGGDSGGSYVTASGGKAVGIHSGGGSNTCGSSGETFTIFQPVNEALSKFSATLVTGAPQPGEVTVAAVSDQHTAVGQRAEVANSAEGGTAPYTWSASGLPAGLAVDASSGTISGAASTKGTSNVTVTATDSAGKTGSTRFTWTVGDNGGGTLSLQNPGGQTAYIGKAVDLQLVASGGSGARTFTAVGLPAGVSIDRASGRITGSPTKWGSTTSRITVTDGAGKTASTDVTWFIFY</sequence>
<keyword evidence="4" id="KW-0720">Serine protease</keyword>
<comment type="similarity">
    <text evidence="1">Belongs to the peptidase S1 family.</text>
</comment>
<dbReference type="PRINTS" id="PR00861">
    <property type="entry name" value="ALYTICPTASE"/>
</dbReference>
<dbReference type="CDD" id="cd21112">
    <property type="entry name" value="alphaLP-like"/>
    <property type="match status" value="1"/>
</dbReference>
<dbReference type="InterPro" id="IPR009003">
    <property type="entry name" value="Peptidase_S1_PA"/>
</dbReference>
<protein>
    <recommendedName>
        <fullName evidence="9">S1 family peptidase</fullName>
    </recommendedName>
</protein>
<keyword evidence="2" id="KW-0645">Protease</keyword>
<dbReference type="Pfam" id="PF05345">
    <property type="entry name" value="He_PIG"/>
    <property type="match status" value="2"/>
</dbReference>
<dbReference type="EMBL" id="JAAKZW010000157">
    <property type="protein sequence ID" value="NGO79552.1"/>
    <property type="molecule type" value="Genomic_DNA"/>
</dbReference>
<feature type="compositionally biased region" description="Basic residues" evidence="6">
    <location>
        <begin position="133"/>
        <end position="144"/>
    </location>
</feature>
<dbReference type="InterPro" id="IPR043504">
    <property type="entry name" value="Peptidase_S1_PA_chymotrypsin"/>
</dbReference>
<evidence type="ECO:0000313" key="8">
    <source>
        <dbReference type="Proteomes" id="UP000481109"/>
    </source>
</evidence>
<organism evidence="7 8">
    <name type="scientific">Streptomyces mesophilus</name>
    <dbReference type="NCBI Taxonomy" id="1775132"/>
    <lineage>
        <taxon>Bacteria</taxon>
        <taxon>Bacillati</taxon>
        <taxon>Actinomycetota</taxon>
        <taxon>Actinomycetes</taxon>
        <taxon>Kitasatosporales</taxon>
        <taxon>Streptomycetaceae</taxon>
        <taxon>Streptomyces</taxon>
    </lineage>
</organism>
<evidence type="ECO:0000256" key="5">
    <source>
        <dbReference type="ARBA" id="ARBA00023157"/>
    </source>
</evidence>
<dbReference type="InterPro" id="IPR013783">
    <property type="entry name" value="Ig-like_fold"/>
</dbReference>
<dbReference type="GO" id="GO:0016020">
    <property type="term" value="C:membrane"/>
    <property type="evidence" value="ECO:0007669"/>
    <property type="project" value="InterPro"/>
</dbReference>
<dbReference type="Gene3D" id="3.30.300.50">
    <property type="match status" value="1"/>
</dbReference>
<evidence type="ECO:0000256" key="6">
    <source>
        <dbReference type="SAM" id="MobiDB-lite"/>
    </source>
</evidence>
<dbReference type="SUPFAM" id="SSF50494">
    <property type="entry name" value="Trypsin-like serine proteases"/>
    <property type="match status" value="1"/>
</dbReference>
<keyword evidence="3" id="KW-0378">Hydrolase</keyword>
<dbReference type="Gene3D" id="2.40.10.10">
    <property type="entry name" value="Trypsin-like serine proteases"/>
    <property type="match status" value="2"/>
</dbReference>
<accession>A0A6G4XQS7</accession>
<evidence type="ECO:0000256" key="4">
    <source>
        <dbReference type="ARBA" id="ARBA00022825"/>
    </source>
</evidence>
<dbReference type="SUPFAM" id="SSF49313">
    <property type="entry name" value="Cadherin-like"/>
    <property type="match status" value="2"/>
</dbReference>
<evidence type="ECO:0000256" key="3">
    <source>
        <dbReference type="ARBA" id="ARBA00022801"/>
    </source>
</evidence>
<dbReference type="InterPro" id="IPR015919">
    <property type="entry name" value="Cadherin-like_sf"/>
</dbReference>
<gene>
    <name evidence="7" type="ORF">G6045_28435</name>
</gene>
<dbReference type="GO" id="GO:0004252">
    <property type="term" value="F:serine-type endopeptidase activity"/>
    <property type="evidence" value="ECO:0007669"/>
    <property type="project" value="InterPro"/>
</dbReference>
<dbReference type="GO" id="GO:0005509">
    <property type="term" value="F:calcium ion binding"/>
    <property type="evidence" value="ECO:0007669"/>
    <property type="project" value="InterPro"/>
</dbReference>
<feature type="region of interest" description="Disordered" evidence="6">
    <location>
        <begin position="124"/>
        <end position="146"/>
    </location>
</feature>
<evidence type="ECO:0000256" key="2">
    <source>
        <dbReference type="ARBA" id="ARBA00022670"/>
    </source>
</evidence>
<comment type="caution">
    <text evidence="7">The sequence shown here is derived from an EMBL/GenBank/DDBJ whole genome shotgun (WGS) entry which is preliminary data.</text>
</comment>
<name>A0A6G4XQS7_9ACTN</name>
<dbReference type="GO" id="GO:0005975">
    <property type="term" value="P:carbohydrate metabolic process"/>
    <property type="evidence" value="ECO:0007669"/>
    <property type="project" value="UniProtKB-ARBA"/>
</dbReference>
<dbReference type="InterPro" id="IPR001316">
    <property type="entry name" value="Pept_S1A_streptogrisin"/>
</dbReference>
<evidence type="ECO:0008006" key="9">
    <source>
        <dbReference type="Google" id="ProtNLM"/>
    </source>
</evidence>
<dbReference type="AlphaFoldDB" id="A0A6G4XQS7"/>
<evidence type="ECO:0000313" key="7">
    <source>
        <dbReference type="EMBL" id="NGO79552.1"/>
    </source>
</evidence>
<dbReference type="GO" id="GO:0006508">
    <property type="term" value="P:proteolysis"/>
    <property type="evidence" value="ECO:0007669"/>
    <property type="project" value="UniProtKB-KW"/>
</dbReference>
<keyword evidence="8" id="KW-1185">Reference proteome</keyword>
<feature type="region of interest" description="Disordered" evidence="6">
    <location>
        <begin position="1"/>
        <end position="80"/>
    </location>
</feature>
<evidence type="ECO:0000256" key="1">
    <source>
        <dbReference type="ARBA" id="ARBA00007664"/>
    </source>
</evidence>
<keyword evidence="5" id="KW-1015">Disulfide bond</keyword>
<dbReference type="Gene3D" id="2.60.40.10">
    <property type="entry name" value="Immunoglobulins"/>
    <property type="match status" value="2"/>
</dbReference>
<reference evidence="7 8" key="1">
    <citation type="submission" date="2020-02" db="EMBL/GenBank/DDBJ databases">
        <title>Whole-genome analyses of novel actinobacteria.</title>
        <authorList>
            <person name="Sahin N."/>
            <person name="Tokatli A."/>
        </authorList>
    </citation>
    <scope>NUCLEOTIDE SEQUENCE [LARGE SCALE GENOMIC DNA]</scope>
    <source>
        <strain evidence="7 8">YC504</strain>
    </source>
</reference>
<dbReference type="Proteomes" id="UP000481109">
    <property type="component" value="Unassembled WGS sequence"/>
</dbReference>
<dbReference type="InterPro" id="IPR035070">
    <property type="entry name" value="Streptogrisin_prodomain"/>
</dbReference>